<proteinExistence type="predicted"/>
<feature type="chain" id="PRO_5016426767" evidence="1">
    <location>
        <begin position="24"/>
        <end position="554"/>
    </location>
</feature>
<keyword evidence="1" id="KW-0732">Signal</keyword>
<gene>
    <name evidence="2" type="ORF">LY11_02658</name>
</gene>
<dbReference type="RefSeq" id="WP_111634122.1">
    <property type="nucleotide sequence ID" value="NZ_QLLR01000011.1"/>
</dbReference>
<dbReference type="EMBL" id="QLLR01000011">
    <property type="protein sequence ID" value="RAJ30316.1"/>
    <property type="molecule type" value="Genomic_DNA"/>
</dbReference>
<accession>A0A327SM07</accession>
<dbReference type="InterPro" id="IPR032560">
    <property type="entry name" value="DUF4932"/>
</dbReference>
<reference evidence="2 3" key="1">
    <citation type="submission" date="2018-06" db="EMBL/GenBank/DDBJ databases">
        <title>Genomic Encyclopedia of Archaeal and Bacterial Type Strains, Phase II (KMG-II): from individual species to whole genera.</title>
        <authorList>
            <person name="Goeker M."/>
        </authorList>
    </citation>
    <scope>NUCLEOTIDE SEQUENCE [LARGE SCALE GENOMIC DNA]</scope>
    <source>
        <strain evidence="2 3">DSM 14825</strain>
    </source>
</reference>
<sequence length="554" mass="63767">MKIACSILLFSVIVLFSSSPVFSQNRTTNEKFKECKVVLNGVNFTVDPRIELFHTIEVLQGIPLVNSIELDYKEKIAANFKPFKQHALFAYLDRNPMYEKLFGNKIEGPIWFMLHLTNDFDWRKDVSSPDEKNPQLDSLRILLKDFSMKSNYPKFFNSNSDLYNISLATLAYNLPDFDEKNRLLKYCGEQHGKNIQFNVILNFLGWGNFGPRIYKKDGKELYAVIAPEKIAIRIPTFDIAGLYRLLWHEFAHSFANPAVEKVENQLTPFSYLWEPVKVSMRAQAYSSWDAVVKEQLTEAITCRLAAQKFGEDAAELNNVRYQKGKDWIYLNSLLKALKYYEANRNAYPTLDSFMPKIIESFEEIKQTDIDAWVAESEQIRKPDVAAMPATGDIYDKENILFIVSSDEPDKEADQRLKKFMNEFKNRISSLKDASIVADTTALKMDLSAYNLSVWGTPKGNKFLQKYLPQIPLLIKDDKIIGENIYQGTGYGVLIGWVNPLNDKNIMVIHTAQNPDDLVDFNRIMNGGGNYHIFKNYITVKQGNFNRQSKVWLAK</sequence>
<dbReference type="Proteomes" id="UP000249754">
    <property type="component" value="Unassembled WGS sequence"/>
</dbReference>
<comment type="caution">
    <text evidence="2">The sequence shown here is derived from an EMBL/GenBank/DDBJ whole genome shotgun (WGS) entry which is preliminary data.</text>
</comment>
<dbReference type="AlphaFoldDB" id="A0A327SM07"/>
<evidence type="ECO:0000256" key="1">
    <source>
        <dbReference type="SAM" id="SignalP"/>
    </source>
</evidence>
<feature type="signal peptide" evidence="1">
    <location>
        <begin position="1"/>
        <end position="23"/>
    </location>
</feature>
<dbReference type="OrthoDB" id="6402335at2"/>
<dbReference type="Pfam" id="PF16286">
    <property type="entry name" value="DUF4932"/>
    <property type="match status" value="1"/>
</dbReference>
<evidence type="ECO:0000313" key="3">
    <source>
        <dbReference type="Proteomes" id="UP000249754"/>
    </source>
</evidence>
<name>A0A327SM07_9SPHI</name>
<organism evidence="2 3">
    <name type="scientific">Pedobacter cryoconitis</name>
    <dbReference type="NCBI Taxonomy" id="188932"/>
    <lineage>
        <taxon>Bacteria</taxon>
        <taxon>Pseudomonadati</taxon>
        <taxon>Bacteroidota</taxon>
        <taxon>Sphingobacteriia</taxon>
        <taxon>Sphingobacteriales</taxon>
        <taxon>Sphingobacteriaceae</taxon>
        <taxon>Pedobacter</taxon>
    </lineage>
</organism>
<protein>
    <submittedName>
        <fullName evidence="2">Uncharacterized protein DUF4932</fullName>
    </submittedName>
</protein>
<evidence type="ECO:0000313" key="2">
    <source>
        <dbReference type="EMBL" id="RAJ30316.1"/>
    </source>
</evidence>